<evidence type="ECO:0000313" key="3">
    <source>
        <dbReference type="Proteomes" id="UP001139103"/>
    </source>
</evidence>
<dbReference type="GO" id="GO:0006508">
    <property type="term" value="P:proteolysis"/>
    <property type="evidence" value="ECO:0007669"/>
    <property type="project" value="InterPro"/>
</dbReference>
<dbReference type="Proteomes" id="UP001139103">
    <property type="component" value="Unassembled WGS sequence"/>
</dbReference>
<comment type="caution">
    <text evidence="2">The sequence shown here is derived from an EMBL/GenBank/DDBJ whole genome shotgun (WGS) entry which is preliminary data.</text>
</comment>
<feature type="chain" id="PRO_5040989691" evidence="1">
    <location>
        <begin position="34"/>
        <end position="452"/>
    </location>
</feature>
<dbReference type="PANTHER" id="PTHR10443:SF12">
    <property type="entry name" value="DIPEPTIDASE"/>
    <property type="match status" value="1"/>
</dbReference>
<dbReference type="PROSITE" id="PS51318">
    <property type="entry name" value="TAT"/>
    <property type="match status" value="1"/>
</dbReference>
<dbReference type="SUPFAM" id="SSF51556">
    <property type="entry name" value="Metallo-dependent hydrolases"/>
    <property type="match status" value="1"/>
</dbReference>
<feature type="signal peptide" evidence="1">
    <location>
        <begin position="1"/>
        <end position="33"/>
    </location>
</feature>
<accession>A0A9X1MM12</accession>
<dbReference type="EMBL" id="JAJKFT010000010">
    <property type="protein sequence ID" value="MCC9629553.1"/>
    <property type="molecule type" value="Genomic_DNA"/>
</dbReference>
<dbReference type="InterPro" id="IPR008257">
    <property type="entry name" value="Pept_M19"/>
</dbReference>
<dbReference type="PANTHER" id="PTHR10443">
    <property type="entry name" value="MICROSOMAL DIPEPTIDASE"/>
    <property type="match status" value="1"/>
</dbReference>
<keyword evidence="3" id="KW-1185">Reference proteome</keyword>
<dbReference type="InterPro" id="IPR006311">
    <property type="entry name" value="TAT_signal"/>
</dbReference>
<sequence length="452" mass="49231">MTTDRRTPSCSRRKFLSLAVASAAVAGVRPLFAAQNSAARDPLLLSQNPVIVRARESGLEVLKPTPAELEAGLTLHRQSLVFDAYGFAPRAALDAPRMTAAIEAGASDVEMQDLREDLSMTQATVDPAEHAEFVEAMQCSGVTAIFQNAGEEGQDPLRLMKRLARFTYLTDRMRGVLMRATVPADIETAQRAGQHCLYLTGNGVPLPATWISVEEELGYVRLFYQLGVRMMHVTYNRRNLLGDGCAETANGGLSDFGRAAIAEMNRVGVIVDVAHSGWKTSLEAAQTSQKPMVASHTVCAGLRDHIRAKPDEVIKAICDTGGLIGICWIPTFLGGSGDIAALLDHIDYAVKRFGVDHVAIGTDVAHSSQHAGKANQAIPKQPHYRRRYEALWPDGALGGHWPRSASLGWTNWPLVTVGLVQRGYKEEEIRKILGQNMLRVCRAQTNAELTNE</sequence>
<keyword evidence="1" id="KW-0732">Signal</keyword>
<proteinExistence type="predicted"/>
<name>A0A9X1MM12_9BACT</name>
<protein>
    <submittedName>
        <fullName evidence="2">Dipeptidase</fullName>
    </submittedName>
</protein>
<dbReference type="RefSeq" id="WP_230219884.1">
    <property type="nucleotide sequence ID" value="NZ_JAJKFT010000010.1"/>
</dbReference>
<organism evidence="2 3">
    <name type="scientific">Blastopirellula sediminis</name>
    <dbReference type="NCBI Taxonomy" id="2894196"/>
    <lineage>
        <taxon>Bacteria</taxon>
        <taxon>Pseudomonadati</taxon>
        <taxon>Planctomycetota</taxon>
        <taxon>Planctomycetia</taxon>
        <taxon>Pirellulales</taxon>
        <taxon>Pirellulaceae</taxon>
        <taxon>Blastopirellula</taxon>
    </lineage>
</organism>
<gene>
    <name evidence="2" type="ORF">LOC68_14260</name>
</gene>
<evidence type="ECO:0000256" key="1">
    <source>
        <dbReference type="SAM" id="SignalP"/>
    </source>
</evidence>
<dbReference type="InterPro" id="IPR032466">
    <property type="entry name" value="Metal_Hydrolase"/>
</dbReference>
<dbReference type="GO" id="GO:0070573">
    <property type="term" value="F:metallodipeptidase activity"/>
    <property type="evidence" value="ECO:0007669"/>
    <property type="project" value="InterPro"/>
</dbReference>
<evidence type="ECO:0000313" key="2">
    <source>
        <dbReference type="EMBL" id="MCC9629553.1"/>
    </source>
</evidence>
<dbReference type="Gene3D" id="3.20.20.140">
    <property type="entry name" value="Metal-dependent hydrolases"/>
    <property type="match status" value="1"/>
</dbReference>
<dbReference type="AlphaFoldDB" id="A0A9X1MM12"/>
<reference evidence="2" key="1">
    <citation type="submission" date="2021-11" db="EMBL/GenBank/DDBJ databases">
        <title>Genome sequence.</title>
        <authorList>
            <person name="Sun Q."/>
        </authorList>
    </citation>
    <scope>NUCLEOTIDE SEQUENCE</scope>
    <source>
        <strain evidence="2">JC732</strain>
    </source>
</reference>
<dbReference type="Pfam" id="PF01244">
    <property type="entry name" value="Peptidase_M19"/>
    <property type="match status" value="1"/>
</dbReference>
<dbReference type="PROSITE" id="PS51365">
    <property type="entry name" value="RENAL_DIPEPTIDASE_2"/>
    <property type="match status" value="1"/>
</dbReference>